<proteinExistence type="predicted"/>
<sequence>MDFDSKAGPSKIVRYDDSDYEETLLKWAAEVDEENGNGSGIDSDAELIYSDNESVRNKNGQRLRNTFY</sequence>
<protein>
    <submittedName>
        <fullName evidence="1">Uncharacterized protein</fullName>
    </submittedName>
</protein>
<dbReference type="Proteomes" id="UP001152888">
    <property type="component" value="Unassembled WGS sequence"/>
</dbReference>
<gene>
    <name evidence="1" type="ORF">ACAOBT_LOCUS22212</name>
</gene>
<name>A0A9P0PQ51_ACAOB</name>
<organism evidence="1 2">
    <name type="scientific">Acanthoscelides obtectus</name>
    <name type="common">Bean weevil</name>
    <name type="synonym">Bruchus obtectus</name>
    <dbReference type="NCBI Taxonomy" id="200917"/>
    <lineage>
        <taxon>Eukaryota</taxon>
        <taxon>Metazoa</taxon>
        <taxon>Ecdysozoa</taxon>
        <taxon>Arthropoda</taxon>
        <taxon>Hexapoda</taxon>
        <taxon>Insecta</taxon>
        <taxon>Pterygota</taxon>
        <taxon>Neoptera</taxon>
        <taxon>Endopterygota</taxon>
        <taxon>Coleoptera</taxon>
        <taxon>Polyphaga</taxon>
        <taxon>Cucujiformia</taxon>
        <taxon>Chrysomeloidea</taxon>
        <taxon>Chrysomelidae</taxon>
        <taxon>Bruchinae</taxon>
        <taxon>Bruchini</taxon>
        <taxon>Acanthoscelides</taxon>
    </lineage>
</organism>
<accession>A0A9P0PQ51</accession>
<evidence type="ECO:0000313" key="1">
    <source>
        <dbReference type="EMBL" id="CAH1994608.1"/>
    </source>
</evidence>
<reference evidence="1" key="1">
    <citation type="submission" date="2022-03" db="EMBL/GenBank/DDBJ databases">
        <authorList>
            <person name="Sayadi A."/>
        </authorList>
    </citation>
    <scope>NUCLEOTIDE SEQUENCE</scope>
</reference>
<dbReference type="EMBL" id="CAKOFQ010007204">
    <property type="protein sequence ID" value="CAH1994608.1"/>
    <property type="molecule type" value="Genomic_DNA"/>
</dbReference>
<evidence type="ECO:0000313" key="2">
    <source>
        <dbReference type="Proteomes" id="UP001152888"/>
    </source>
</evidence>
<dbReference type="AlphaFoldDB" id="A0A9P0PQ51"/>
<keyword evidence="2" id="KW-1185">Reference proteome</keyword>
<comment type="caution">
    <text evidence="1">The sequence shown here is derived from an EMBL/GenBank/DDBJ whole genome shotgun (WGS) entry which is preliminary data.</text>
</comment>